<name>A0A4Z1C8Y4_9RHOB</name>
<organism evidence="2 3">
    <name type="scientific">Paracoccus liaowanqingii</name>
    <dbReference type="NCBI Taxonomy" id="2560053"/>
    <lineage>
        <taxon>Bacteria</taxon>
        <taxon>Pseudomonadati</taxon>
        <taxon>Pseudomonadota</taxon>
        <taxon>Alphaproteobacteria</taxon>
        <taxon>Rhodobacterales</taxon>
        <taxon>Paracoccaceae</taxon>
        <taxon>Paracoccus</taxon>
    </lineage>
</organism>
<dbReference type="EMBL" id="SRPG01000332">
    <property type="protein sequence ID" value="TGN44432.1"/>
    <property type="molecule type" value="Genomic_DNA"/>
</dbReference>
<dbReference type="CDD" id="cd01948">
    <property type="entry name" value="EAL"/>
    <property type="match status" value="1"/>
</dbReference>
<dbReference type="Gene3D" id="3.20.20.450">
    <property type="entry name" value="EAL domain"/>
    <property type="match status" value="1"/>
</dbReference>
<evidence type="ECO:0000313" key="2">
    <source>
        <dbReference type="EMBL" id="TGN44432.1"/>
    </source>
</evidence>
<dbReference type="InterPro" id="IPR001633">
    <property type="entry name" value="EAL_dom"/>
</dbReference>
<dbReference type="OrthoDB" id="9814202at2"/>
<dbReference type="SMART" id="SM00052">
    <property type="entry name" value="EAL"/>
    <property type="match status" value="1"/>
</dbReference>
<gene>
    <name evidence="2" type="ORF">E4L95_20210</name>
</gene>
<dbReference type="SUPFAM" id="SSF141868">
    <property type="entry name" value="EAL domain-like"/>
    <property type="match status" value="1"/>
</dbReference>
<dbReference type="Proteomes" id="UP000297972">
    <property type="component" value="Unassembled WGS sequence"/>
</dbReference>
<reference evidence="2 3" key="1">
    <citation type="submission" date="2019-03" db="EMBL/GenBank/DDBJ databases">
        <authorList>
            <person name="Li J."/>
        </authorList>
    </citation>
    <scope>NUCLEOTIDE SEQUENCE [LARGE SCALE GENOMIC DNA]</scope>
    <source>
        <strain evidence="2 3">3058</strain>
    </source>
</reference>
<sequence length="414" mass="44887">MTDMGNGNLRGICVLGLNYTDQLLIAGGDGPLLALRTAVRDLLTDSFGAAQVTQMAPCGAIVIRLQDAPRDQLIAQVRAALARVPDCRLPAGQIHYATTAHAGIVWTEGGTEVAELTRIASAACAAANIRGLDLVEYDSVDHPHLQADILSARLLADAMSAMQDRRLVLYAQQIVDIDETSRVRQYEVLVKMRDREGREHSPSAFLPLAERTGMICLMDGWIIREAILGHAEALVRMEHIHISLNMSGRTLSSPGFWRGIEEILTQTGIAPARIQFEITETSAIYDLARAKENVQAFRRMGCSVALDDFGAGLSGFSYLTDLDVNCVKIDGGLVANVVYPQRRELKIVEALVSLCSELGLDVVGEHVSSPQIFDIMRDLGVTKMQGYAMGESVPYETIFTAPPGGVRPAMMAPA</sequence>
<dbReference type="PANTHER" id="PTHR33121:SF23">
    <property type="entry name" value="CYCLIC DI-GMP PHOSPHODIESTERASE PDEB"/>
    <property type="match status" value="1"/>
</dbReference>
<proteinExistence type="predicted"/>
<dbReference type="GO" id="GO:0071111">
    <property type="term" value="F:cyclic-guanylate-specific phosphodiesterase activity"/>
    <property type="evidence" value="ECO:0007669"/>
    <property type="project" value="InterPro"/>
</dbReference>
<feature type="domain" description="EAL" evidence="1">
    <location>
        <begin position="151"/>
        <end position="406"/>
    </location>
</feature>
<dbReference type="PANTHER" id="PTHR33121">
    <property type="entry name" value="CYCLIC DI-GMP PHOSPHODIESTERASE PDEF"/>
    <property type="match status" value="1"/>
</dbReference>
<keyword evidence="3" id="KW-1185">Reference proteome</keyword>
<evidence type="ECO:0000259" key="1">
    <source>
        <dbReference type="PROSITE" id="PS50883"/>
    </source>
</evidence>
<dbReference type="RefSeq" id="WP_135819080.1">
    <property type="nucleotide sequence ID" value="NZ_SRPG01000332.1"/>
</dbReference>
<dbReference type="PROSITE" id="PS50883">
    <property type="entry name" value="EAL"/>
    <property type="match status" value="1"/>
</dbReference>
<evidence type="ECO:0000313" key="3">
    <source>
        <dbReference type="Proteomes" id="UP000297972"/>
    </source>
</evidence>
<dbReference type="InterPro" id="IPR050706">
    <property type="entry name" value="Cyclic-di-GMP_PDE-like"/>
</dbReference>
<comment type="caution">
    <text evidence="2">The sequence shown here is derived from an EMBL/GenBank/DDBJ whole genome shotgun (WGS) entry which is preliminary data.</text>
</comment>
<dbReference type="AlphaFoldDB" id="A0A4Z1C8Y4"/>
<accession>A0A4Z1C8Y4</accession>
<dbReference type="Pfam" id="PF00563">
    <property type="entry name" value="EAL"/>
    <property type="match status" value="1"/>
</dbReference>
<protein>
    <submittedName>
        <fullName evidence="2">EAL domain-containing protein</fullName>
    </submittedName>
</protein>
<dbReference type="InterPro" id="IPR035919">
    <property type="entry name" value="EAL_sf"/>
</dbReference>